<dbReference type="EMBL" id="VUJX02000011">
    <property type="protein sequence ID" value="KAL0930695.1"/>
    <property type="molecule type" value="Genomic_DNA"/>
</dbReference>
<proteinExistence type="predicted"/>
<comment type="caution">
    <text evidence="1">The sequence shown here is derived from an EMBL/GenBank/DDBJ whole genome shotgun (WGS) entry which is preliminary data.</text>
</comment>
<gene>
    <name evidence="1" type="ORF">CTRU02_214770</name>
</gene>
<sequence length="3963" mass="435708">MAPLNEPIAIIGSGCRFPGGASSPSKLWDLLQNPRDVLTELPPNRFDVRGFYHPDSQFPGHANVKHSYLLEENVAQFDAQFFNIKAEEASAMDPQQRLLLETVYESLESGGLRMDELRGSDTGVYVGLMFGDYEALQFRDLQSIPTYHAIGTARSIVSNRISYFFDWHGPSFTVDTACSSSLVALHQAVQALRTGEVHVAVTAGSNLILGPEPFISESKLKMLSPDGRSRMWDEGANGYARGEGVAAVVLKTLSAALEAGDNIQCVIRETGVNQDGRSRGITMPSATAQAQLIRETYAKAGLDITKDRCQYFEAHGTGTPAGDPVEAEAVHNAFFGHKSPEDIDDESRLLVGSVKTVIGHTESTAGLAGVLKVVQAMNHGYIPPNLLLNRLNPDVIPFYKHLRIPQELTPWPAVQQGERRRASVNSFGFGGTNAHVILESMDMVQSDKPTASLCTPFLFSAQSKQSLLANLRAYADFLEQNPTTDPADLAWTLHARRARLPLRVSFPASSIEGLQAELKNAIDNLTLNSRSAATGSHKVRLLGVFTGQGAQYARMGADLIETSTFASDILKDLDNVLAELPETDRPKTTLRQELLAEASSSNVGKATVSQPLCTAVQIVLVELLRKAGVYFTTVVGHSSGEIAAAFAAGYLSAHDAIRIAYYRGFHSHLASGDNGALGAMLAVGTTLEDAQELCNDDEFKGKVNVAACNSPSSVTLSGDEQTISELATIFEDENKFVRRLKVDKAYHSHHMLRCSTAYLESIKNTTTKSSTTALDCTWVSSVHPGKPFDRSTNVDPSYWVENMVSPVLFRQAIEKAASSSIFDGAIEVGPHPALKGPASETLQAVNVEVPYTGLLQRNKDINQSISTAIGYLWTQLDNIAIDFDGYEHAMGVFSTHTFIPELPTYQWNHSQEYWHESTLSRNMRQRKHLVHPLLGDLSPQSSTSQLTWKNILRTKDLPWTHGHQVQGQRVFPAAGYVATALETAKFLAGDETVQLIEVEDLEIHQALVFDNDNEEAGIDIQFSVSHINQEDPGRISGHFTYEACIGSQGVFNLVASGGLSITLGEPKADTLPASSPRAPNMIDVPNDTFYKALSEMGYGYSGPFKAIFDLKRKLGKASGSLTITKSESDQDTLALHPAVLDAAFHGIILAMSYPRDGRLWSLHLPTNIRRIRVNPSLCGTSWSESPHAPFVATIGDLDDASGFQGDVEVHSSDGKFSAFQVEGLRVVPLTEATISDDKPLFYTTDWVDAEPNADIPGAYKATAEETELAYILERGCCFYLRQLEKEIPLDHPGREDKFHAAYLNFAAHTNKLCADGKHRYAKKEWLNDTLEDIMASTQAIAHLPEIRAMHVVGEQMPRAIRGETTMLEHLLMTGLLDEYYATALGMVQVTKVLADTVQQIARRHPNLKIMEVGAGTGGATRMILNRIGHEFSSYTFTDVSAGFFANAQTEFAAYRNQMTFSVLDLEQDMQSQGFAKHSYDVVVASLVLHATKSIEQTLQKVRSLLKPGGYLVFSEGTDLDLTRGTALFGCLPGWWLGIDEGRVLGPSVSESKWDSLLRKTGFSGIDTMTPTNEGFAYANSVMVSQATDDWVDFIREPLMAGSSLFTGSAIIKHLFIVGGTTFRISRLAQEINKLIGVFCEDITQVEKLDDLDHAAIGQDATVLVLQDLDQPVFQDISHERFDSLKKLFGSEKTIIWVSQNRLIDNPYANMTVGFARAAHWEVPDLRYHFIDFQDVHRMDGRTLTETILRLQVSGSVEDQIQRNTLWSVESELLIDSDGRQFVPRLRPFQEANDRYNSAWRDITKEVDPQVTPVAISKQKGRYLLREQPLLTDQGLASGREDSVRLKLSHSSYNAIKTPFGNAFVVLGTGVSDGAQYVGLVKSLASIADAAVSIPFSPSSHLGVDYIAMVTSHILLPLIMDSLGNDDTLVVHSAPVVLAELLTQHANSAGIKLVFTTASETEAEKRGWLQIHQYLRQSQVKLLLPRDITRFVDFTPMDGPLSLSSPITSVLPPHCHILNSLSMFTTVGKAMRTDSQFKAKASEMLEQALTATLSSLDTLQSESSVTSRIRLEELSIKDGSSDPLTVIEWNTASVPVTVQPIDVQFSPEKTYWLVGLTGDMGLSVADWMVRNGAKYLTITSRKPKIDKLWLEDTERNGAVVRILSSDVTDFDSLRETHREITSTMPPIAGVAQGAMVLNDVATRDMSLEQLNRTLRPKVEGSLNLDRLFRDEPLDFFVFFSSTAALTGSPGQANYCAANMFMSGLAQQRRRRGLPASVMELGAVLGTGYITREISDVGVQAVFGRGFLNLSESDVHQTFAEAVKSSRLDSGVQPHISTGLRVLPESIPNRAFWYKYPQFACMTLRETEDGASASNKEDGLSIKEQLTRATTKDEVQNIIIETFTADLRKMLQLSDDYEITPSVRTDELGLDSLVAVRIRSWFLNTYQVNIPALRILKGASIQELVDQALETIPESLTPNLSSDANSQQGLSDPGQKSSSQSSSDNSSEQHETPPSSNPDSKDSSDNEADSKVKKQSDLPKEIQLTRYGRLSYTQSMFLFTHELLNDKTTLNNSGMLHIRGQLRVPDLKRAIEALGQRHEALRTAFFERDGQVIQAVMKSSNVSLEHKRIYSQQALLEEYELMRKHEYDLSTGKTMKTILLSYSPSDHYFLLGYHHIIFDRGSNDAFMVDLEQLYHGQQPGHEPLQYLDYSNEQFEQYASGQWRDAIGFWRREFSQIPDPLPLHRSRISERLPMKQYASHIHDFRISSKIAGAIRDVARKYRSTPFHLYLAAFKVLLYRFLGVEDVCIGFTDSCRREEHMHASIGPFLNTLPIRMAASAKESFGDAIVSARDKIMQVLTNTIPLEVVLNELQSGAARNSSHPPLAQALMNYAETNVQENQSLLGCKVALIQQHQAELSHDIAFTVVNNGSGDTRIWLNVQKALYSEDDLLVIAHGYEDILGEFVSKPNEPIGNEWKFRQPAVDKALAMGNGPEFESTWPSTLMHRFDELFPSISSKLAARDSDGNSMTYAALSQRIDVIATELLNKGVKPGSRVAVFQHPTVQWVACVLAILKIGAVYVPLDAATPVARLSLIVSDSQPAAVLVHKPTVSLVEGLHVTEGAFVINIDELSVQPTEPVTIRSEPHAPAIILYTSGSTGTPKGVILQHSSLAHEFAHCAVTYGLGQGDVVLQQSAWSFDLSVTQLFLALGVGATLHVVSHLVRADAGVIAEIIKSGVTVTYATPTEYKSWLRVEHQGLLHASSWGLALVAGEAVLEPLLQLFRNLDRHVLRLFNVYGPTETTCGSTKTELQYRIPNFYQGAIPVGRASANESFYIVDSNQTLLPCGQVGEVVIGGVGVAMGYLNNEERTATSFLPNPYANEVYSKHGWTTMYRTGDVGYLKQDGTLILKGRMGGDTEIKLNGVRIDLTDVEQTVVRAADGAIIDAGASLRVTSDGSFKFMVVHVILSTDMALHNRDVFLRDLLKNLPLPPTMCPSAIIAVDSLPRTVAGKLDRRAIATLPIPVKLPQGSGTSELSQAEVLMRNLWQEAIPEELAGLHDMNAESDFFAVGGNSMSLIEMQHKMKDHFNISVPLIKLFQGSTLRSMAGLLGVVETEEKLGLDWQKETALQPELAGLPNISQTQPPRHPPQVIVLTGATGFLGQHLLHTLLAQPQVKKVICIAARNLTNEKRAALSRTAKTEWHEGDLRLPRLGLTEEASSNIFKDVDAVVHNGADVSHLQTYVSLRPANVQSTEELVKLCLPRNIPFHFISTAGIAMYTNADTFPEASARDSPPPVDGMYGYAASKWVSEVYLENVHATYGLPVFIHRPSSIIRPEAQMEGDQIAADVLQNMLAYSRRLRIVPVGPGLNGTIDLVRPQTVTGMLANAVMEPAADGVVYLNECGDVVIDISRIKEYIAKDTSADVKEVPLNEWISHAQGAGLSNAMAAVFQGVCEGSKINFPRLITRNGSE</sequence>
<protein>
    <submittedName>
        <fullName evidence="1">Beta-ketoacyl synthase domain-containing protein</fullName>
    </submittedName>
</protein>
<organism evidence="1 2">
    <name type="scientific">Colletotrichum truncatum</name>
    <name type="common">Anthracnose fungus</name>
    <name type="synonym">Colletotrichum capsici</name>
    <dbReference type="NCBI Taxonomy" id="5467"/>
    <lineage>
        <taxon>Eukaryota</taxon>
        <taxon>Fungi</taxon>
        <taxon>Dikarya</taxon>
        <taxon>Ascomycota</taxon>
        <taxon>Pezizomycotina</taxon>
        <taxon>Sordariomycetes</taxon>
        <taxon>Hypocreomycetidae</taxon>
        <taxon>Glomerellales</taxon>
        <taxon>Glomerellaceae</taxon>
        <taxon>Colletotrichum</taxon>
        <taxon>Colletotrichum truncatum species complex</taxon>
    </lineage>
</organism>
<keyword evidence="2" id="KW-1185">Reference proteome</keyword>
<accession>A0ACC3YFQ5</accession>
<name>A0ACC3YFQ5_COLTU</name>
<reference evidence="1 2" key="1">
    <citation type="journal article" date="2020" name="Phytopathology">
        <title>Genome Sequence Resources of Colletotrichum truncatum, C. plurivorum, C. musicola, and C. sojae: Four Species Pathogenic to Soybean (Glycine max).</title>
        <authorList>
            <person name="Rogerio F."/>
            <person name="Boufleur T.R."/>
            <person name="Ciampi-Guillardi M."/>
            <person name="Sukno S.A."/>
            <person name="Thon M.R."/>
            <person name="Massola Junior N.S."/>
            <person name="Baroncelli R."/>
        </authorList>
    </citation>
    <scope>NUCLEOTIDE SEQUENCE [LARGE SCALE GENOMIC DNA]</scope>
    <source>
        <strain evidence="1 2">CMES1059</strain>
    </source>
</reference>
<evidence type="ECO:0000313" key="1">
    <source>
        <dbReference type="EMBL" id="KAL0930695.1"/>
    </source>
</evidence>
<dbReference type="Proteomes" id="UP000805649">
    <property type="component" value="Unassembled WGS sequence"/>
</dbReference>
<evidence type="ECO:0000313" key="2">
    <source>
        <dbReference type="Proteomes" id="UP000805649"/>
    </source>
</evidence>